<comment type="caution">
    <text evidence="2">The sequence shown here is derived from an EMBL/GenBank/DDBJ whole genome shotgun (WGS) entry which is preliminary data.</text>
</comment>
<organism evidence="2 3">
    <name type="scientific">Podospora australis</name>
    <dbReference type="NCBI Taxonomy" id="1536484"/>
    <lineage>
        <taxon>Eukaryota</taxon>
        <taxon>Fungi</taxon>
        <taxon>Dikarya</taxon>
        <taxon>Ascomycota</taxon>
        <taxon>Pezizomycotina</taxon>
        <taxon>Sordariomycetes</taxon>
        <taxon>Sordariomycetidae</taxon>
        <taxon>Sordariales</taxon>
        <taxon>Podosporaceae</taxon>
        <taxon>Podospora</taxon>
    </lineage>
</organism>
<keyword evidence="1" id="KW-0812">Transmembrane</keyword>
<feature type="transmembrane region" description="Helical" evidence="1">
    <location>
        <begin position="148"/>
        <end position="175"/>
    </location>
</feature>
<dbReference type="PANTHER" id="PTHR35394:SF5">
    <property type="entry name" value="DUF3176 DOMAIN-CONTAINING PROTEIN"/>
    <property type="match status" value="1"/>
</dbReference>
<dbReference type="InterPro" id="IPR021514">
    <property type="entry name" value="DUF3176"/>
</dbReference>
<keyword evidence="3" id="KW-1185">Reference proteome</keyword>
<evidence type="ECO:0000313" key="3">
    <source>
        <dbReference type="Proteomes" id="UP001302126"/>
    </source>
</evidence>
<reference evidence="2" key="2">
    <citation type="submission" date="2023-05" db="EMBL/GenBank/DDBJ databases">
        <authorList>
            <consortium name="Lawrence Berkeley National Laboratory"/>
            <person name="Steindorff A."/>
            <person name="Hensen N."/>
            <person name="Bonometti L."/>
            <person name="Westerberg I."/>
            <person name="Brannstrom I.O."/>
            <person name="Guillou S."/>
            <person name="Cros-Aarteil S."/>
            <person name="Calhoun S."/>
            <person name="Haridas S."/>
            <person name="Kuo A."/>
            <person name="Mondo S."/>
            <person name="Pangilinan J."/>
            <person name="Riley R."/>
            <person name="Labutti K."/>
            <person name="Andreopoulos B."/>
            <person name="Lipzen A."/>
            <person name="Chen C."/>
            <person name="Yanf M."/>
            <person name="Daum C."/>
            <person name="Ng V."/>
            <person name="Clum A."/>
            <person name="Ohm R."/>
            <person name="Martin F."/>
            <person name="Silar P."/>
            <person name="Natvig D."/>
            <person name="Lalanne C."/>
            <person name="Gautier V."/>
            <person name="Ament-Velasquez S.L."/>
            <person name="Kruys A."/>
            <person name="Hutchinson M.I."/>
            <person name="Powell A.J."/>
            <person name="Barry K."/>
            <person name="Miller A.N."/>
            <person name="Grigoriev I.V."/>
            <person name="Debuchy R."/>
            <person name="Gladieux P."/>
            <person name="Thoren M.H."/>
            <person name="Johannesson H."/>
        </authorList>
    </citation>
    <scope>NUCLEOTIDE SEQUENCE</scope>
    <source>
        <strain evidence="2">PSN309</strain>
    </source>
</reference>
<keyword evidence="1" id="KW-0472">Membrane</keyword>
<dbReference type="PANTHER" id="PTHR35394">
    <property type="entry name" value="DUF3176 DOMAIN-CONTAINING PROTEIN"/>
    <property type="match status" value="1"/>
</dbReference>
<reference evidence="2" key="1">
    <citation type="journal article" date="2023" name="Mol. Phylogenet. Evol.">
        <title>Genome-scale phylogeny and comparative genomics of the fungal order Sordariales.</title>
        <authorList>
            <person name="Hensen N."/>
            <person name="Bonometti L."/>
            <person name="Westerberg I."/>
            <person name="Brannstrom I.O."/>
            <person name="Guillou S."/>
            <person name="Cros-Aarteil S."/>
            <person name="Calhoun S."/>
            <person name="Haridas S."/>
            <person name="Kuo A."/>
            <person name="Mondo S."/>
            <person name="Pangilinan J."/>
            <person name="Riley R."/>
            <person name="LaButti K."/>
            <person name="Andreopoulos B."/>
            <person name="Lipzen A."/>
            <person name="Chen C."/>
            <person name="Yan M."/>
            <person name="Daum C."/>
            <person name="Ng V."/>
            <person name="Clum A."/>
            <person name="Steindorff A."/>
            <person name="Ohm R.A."/>
            <person name="Martin F."/>
            <person name="Silar P."/>
            <person name="Natvig D.O."/>
            <person name="Lalanne C."/>
            <person name="Gautier V."/>
            <person name="Ament-Velasquez S.L."/>
            <person name="Kruys A."/>
            <person name="Hutchinson M.I."/>
            <person name="Powell A.J."/>
            <person name="Barry K."/>
            <person name="Miller A.N."/>
            <person name="Grigoriev I.V."/>
            <person name="Debuchy R."/>
            <person name="Gladieux P."/>
            <person name="Hiltunen Thoren M."/>
            <person name="Johannesson H."/>
        </authorList>
    </citation>
    <scope>NUCLEOTIDE SEQUENCE</scope>
    <source>
        <strain evidence="2">PSN309</strain>
    </source>
</reference>
<evidence type="ECO:0000313" key="2">
    <source>
        <dbReference type="EMBL" id="KAK4185690.1"/>
    </source>
</evidence>
<dbReference type="AlphaFoldDB" id="A0AAN6WQP3"/>
<dbReference type="Pfam" id="PF11374">
    <property type="entry name" value="DUF3176"/>
    <property type="match status" value="1"/>
</dbReference>
<name>A0AAN6WQP3_9PEZI</name>
<accession>A0AAN6WQP3</accession>
<gene>
    <name evidence="2" type="ORF">QBC35DRAFT_476103</name>
</gene>
<dbReference type="Proteomes" id="UP001302126">
    <property type="component" value="Unassembled WGS sequence"/>
</dbReference>
<proteinExistence type="predicted"/>
<feature type="transmembrane region" description="Helical" evidence="1">
    <location>
        <begin position="53"/>
        <end position="76"/>
    </location>
</feature>
<evidence type="ECO:0000256" key="1">
    <source>
        <dbReference type="SAM" id="Phobius"/>
    </source>
</evidence>
<dbReference type="EMBL" id="MU864442">
    <property type="protein sequence ID" value="KAK4185690.1"/>
    <property type="molecule type" value="Genomic_DNA"/>
</dbReference>
<sequence>MTLSDVDSSADILDHPSKATSIDGENTCLQIFEPVRVQQPVNTRRSVGDTIELWIWELASSGIALGVLAGIVVTLATSSGKEIPKWPLSLNLGSLIAMYTTLLRALLFYTLSEVIGQEKWAWINHSHKLRHLDTFDVASRGALGSLRLISVCYSTFVPTLAAWSMILLFAIGPFAQQSVQTSVCSILHHTQLAKVPVAYKIPPNEVPAWSTPGQKLELNPLTFSALLSGLSDLDNVSKSSGLDLQCPTGNCTFREFDGMTYSTLGICSKCEDITHLIQEIHECPMGGVDCHYEYKLNYPFGSPVSIALKEGGNILHVNSSISHPFNVFINTTILLRAGEDCGNSSCSQPSQLENLRGLSYDTRLIGASCSLFGCVKRFHGAVVNGELTENLLSTSTLQPNLAPEDNHTLVAVPNPCIADNTMVDLSRTPRPSTFHNQWKRPISLAGNPVQELPQQCVFGLQAQWMEMLRASVQKVLSGTCGAWEQGRRYRDGSLLPMDCRELPWLQCFSKNNRATFGTVSSRFDNIASSLTNRIRSIGLDWFVIWDDGSSPGRVYFESVGLESNRAYAYGTAHTESICVRFDWQWMVLPGTVTLLTCFLLTISVLRTYRDGNKKPVWKSSVLPLLFHGIREAGTSWQPPDRWMSVEEMQQRADSVRACYVKDLKNGQDGYGIKVEQIAENTEIRVRKTHGPSAE</sequence>
<feature type="transmembrane region" description="Helical" evidence="1">
    <location>
        <begin position="88"/>
        <end position="109"/>
    </location>
</feature>
<protein>
    <submittedName>
        <fullName evidence="2">Uncharacterized protein</fullName>
    </submittedName>
</protein>
<keyword evidence="1" id="KW-1133">Transmembrane helix</keyword>
<feature type="transmembrane region" description="Helical" evidence="1">
    <location>
        <begin position="583"/>
        <end position="605"/>
    </location>
</feature>